<keyword evidence="1" id="KW-0472">Membrane</keyword>
<feature type="transmembrane region" description="Helical" evidence="1">
    <location>
        <begin position="29"/>
        <end position="47"/>
    </location>
</feature>
<accession>A0A0A9FJK6</accession>
<evidence type="ECO:0000256" key="1">
    <source>
        <dbReference type="SAM" id="Phobius"/>
    </source>
</evidence>
<dbReference type="AlphaFoldDB" id="A0A0A9FJK6"/>
<organism evidence="2">
    <name type="scientific">Arundo donax</name>
    <name type="common">Giant reed</name>
    <name type="synonym">Donax arundinaceus</name>
    <dbReference type="NCBI Taxonomy" id="35708"/>
    <lineage>
        <taxon>Eukaryota</taxon>
        <taxon>Viridiplantae</taxon>
        <taxon>Streptophyta</taxon>
        <taxon>Embryophyta</taxon>
        <taxon>Tracheophyta</taxon>
        <taxon>Spermatophyta</taxon>
        <taxon>Magnoliopsida</taxon>
        <taxon>Liliopsida</taxon>
        <taxon>Poales</taxon>
        <taxon>Poaceae</taxon>
        <taxon>PACMAD clade</taxon>
        <taxon>Arundinoideae</taxon>
        <taxon>Arundineae</taxon>
        <taxon>Arundo</taxon>
    </lineage>
</organism>
<proteinExistence type="predicted"/>
<reference evidence="2" key="1">
    <citation type="submission" date="2014-09" db="EMBL/GenBank/DDBJ databases">
        <authorList>
            <person name="Magalhaes I.L.F."/>
            <person name="Oliveira U."/>
            <person name="Santos F.R."/>
            <person name="Vidigal T.H.D.A."/>
            <person name="Brescovit A.D."/>
            <person name="Santos A.J."/>
        </authorList>
    </citation>
    <scope>NUCLEOTIDE SEQUENCE</scope>
    <source>
        <tissue evidence="2">Shoot tissue taken approximately 20 cm above the soil surface</tissue>
    </source>
</reference>
<keyword evidence="1" id="KW-0812">Transmembrane</keyword>
<name>A0A0A9FJK6_ARUDO</name>
<sequence length="64" mass="7403">MWFIMDANIVISCTSVLHNSDVFFCCDKLLLPLYMLHFVTLVHLVVFEIEKKHYATAQFHSAGN</sequence>
<dbReference type="EMBL" id="GBRH01184721">
    <property type="protein sequence ID" value="JAE13175.1"/>
    <property type="molecule type" value="Transcribed_RNA"/>
</dbReference>
<evidence type="ECO:0000313" key="2">
    <source>
        <dbReference type="EMBL" id="JAE13175.1"/>
    </source>
</evidence>
<reference evidence="2" key="2">
    <citation type="journal article" date="2015" name="Data Brief">
        <title>Shoot transcriptome of the giant reed, Arundo donax.</title>
        <authorList>
            <person name="Barrero R.A."/>
            <person name="Guerrero F.D."/>
            <person name="Moolhuijzen P."/>
            <person name="Goolsby J.A."/>
            <person name="Tidwell J."/>
            <person name="Bellgard S.E."/>
            <person name="Bellgard M.I."/>
        </authorList>
    </citation>
    <scope>NUCLEOTIDE SEQUENCE</scope>
    <source>
        <tissue evidence="2">Shoot tissue taken approximately 20 cm above the soil surface</tissue>
    </source>
</reference>
<protein>
    <submittedName>
        <fullName evidence="2">Uncharacterized protein</fullName>
    </submittedName>
</protein>
<keyword evidence="1" id="KW-1133">Transmembrane helix</keyword>